<keyword evidence="7" id="KW-0472">Membrane</keyword>
<dbReference type="Proteomes" id="UP000792457">
    <property type="component" value="Unassembled WGS sequence"/>
</dbReference>
<dbReference type="GO" id="GO:0005524">
    <property type="term" value="F:ATP binding"/>
    <property type="evidence" value="ECO:0007669"/>
    <property type="project" value="UniProtKB-KW"/>
</dbReference>
<feature type="transmembrane region" description="Helical" evidence="7">
    <location>
        <begin position="111"/>
        <end position="131"/>
    </location>
</feature>
<dbReference type="SUPFAM" id="SSF81665">
    <property type="entry name" value="Calcium ATPase, transmembrane domain M"/>
    <property type="match status" value="1"/>
</dbReference>
<dbReference type="GO" id="GO:0006874">
    <property type="term" value="P:intracellular calcium ion homeostasis"/>
    <property type="evidence" value="ECO:0007669"/>
    <property type="project" value="TreeGrafter"/>
</dbReference>
<dbReference type="AlphaFoldDB" id="A0A8K0KME6"/>
<evidence type="ECO:0000313" key="9">
    <source>
        <dbReference type="Proteomes" id="UP000792457"/>
    </source>
</evidence>
<evidence type="ECO:0000256" key="7">
    <source>
        <dbReference type="SAM" id="Phobius"/>
    </source>
</evidence>
<proteinExistence type="predicted"/>
<keyword evidence="5" id="KW-0460">Magnesium</keyword>
<organism evidence="8 9">
    <name type="scientific">Ladona fulva</name>
    <name type="common">Scarce chaser dragonfly</name>
    <name type="synonym">Libellula fulva</name>
    <dbReference type="NCBI Taxonomy" id="123851"/>
    <lineage>
        <taxon>Eukaryota</taxon>
        <taxon>Metazoa</taxon>
        <taxon>Ecdysozoa</taxon>
        <taxon>Arthropoda</taxon>
        <taxon>Hexapoda</taxon>
        <taxon>Insecta</taxon>
        <taxon>Pterygota</taxon>
        <taxon>Palaeoptera</taxon>
        <taxon>Odonata</taxon>
        <taxon>Epiprocta</taxon>
        <taxon>Anisoptera</taxon>
        <taxon>Libelluloidea</taxon>
        <taxon>Libellulidae</taxon>
        <taxon>Ladona</taxon>
    </lineage>
</organism>
<keyword evidence="7" id="KW-0812">Transmembrane</keyword>
<dbReference type="GO" id="GO:0015662">
    <property type="term" value="F:P-type ion transporter activity"/>
    <property type="evidence" value="ECO:0007669"/>
    <property type="project" value="TreeGrafter"/>
</dbReference>
<dbReference type="InterPro" id="IPR023298">
    <property type="entry name" value="ATPase_P-typ_TM_dom_sf"/>
</dbReference>
<evidence type="ECO:0000256" key="4">
    <source>
        <dbReference type="ARBA" id="ARBA00022840"/>
    </source>
</evidence>
<feature type="transmembrane region" description="Helical" evidence="7">
    <location>
        <begin position="76"/>
        <end position="99"/>
    </location>
</feature>
<name>A0A8K0KME6_LADFU</name>
<keyword evidence="6" id="KW-1278">Translocase</keyword>
<reference evidence="8" key="1">
    <citation type="submission" date="2013-04" db="EMBL/GenBank/DDBJ databases">
        <authorList>
            <person name="Qu J."/>
            <person name="Murali S.C."/>
            <person name="Bandaranaike D."/>
            <person name="Bellair M."/>
            <person name="Blankenburg K."/>
            <person name="Chao H."/>
            <person name="Dinh H."/>
            <person name="Doddapaneni H."/>
            <person name="Downs B."/>
            <person name="Dugan-Rocha S."/>
            <person name="Elkadiri S."/>
            <person name="Gnanaolivu R.D."/>
            <person name="Hernandez B."/>
            <person name="Javaid M."/>
            <person name="Jayaseelan J.C."/>
            <person name="Lee S."/>
            <person name="Li M."/>
            <person name="Ming W."/>
            <person name="Munidasa M."/>
            <person name="Muniz J."/>
            <person name="Nguyen L."/>
            <person name="Ongeri F."/>
            <person name="Osuji N."/>
            <person name="Pu L.-L."/>
            <person name="Puazo M."/>
            <person name="Qu C."/>
            <person name="Quiroz J."/>
            <person name="Raj R."/>
            <person name="Weissenberger G."/>
            <person name="Xin Y."/>
            <person name="Zou X."/>
            <person name="Han Y."/>
            <person name="Richards S."/>
            <person name="Worley K."/>
            <person name="Muzny D."/>
            <person name="Gibbs R."/>
        </authorList>
    </citation>
    <scope>NUCLEOTIDE SEQUENCE</scope>
    <source>
        <strain evidence="8">Sampled in the wild</strain>
    </source>
</reference>
<keyword evidence="7" id="KW-1133">Transmembrane helix</keyword>
<keyword evidence="2" id="KW-0479">Metal-binding</keyword>
<evidence type="ECO:0000256" key="3">
    <source>
        <dbReference type="ARBA" id="ARBA00022741"/>
    </source>
</evidence>
<dbReference type="PANTHER" id="PTHR45630:SF7">
    <property type="entry name" value="ENDOPLASMIC RETICULUM TRANSMEMBRANE HELIX TRANSLOCASE"/>
    <property type="match status" value="1"/>
</dbReference>
<accession>A0A8K0KME6</accession>
<dbReference type="EMBL" id="KZ309147">
    <property type="protein sequence ID" value="KAG8237297.1"/>
    <property type="molecule type" value="Genomic_DNA"/>
</dbReference>
<keyword evidence="9" id="KW-1185">Reference proteome</keyword>
<comment type="caution">
    <text evidence="8">The sequence shown here is derived from an EMBL/GenBank/DDBJ whole genome shotgun (WGS) entry which is preliminary data.</text>
</comment>
<dbReference type="GO" id="GO:0019829">
    <property type="term" value="F:ATPase-coupled monoatomic cation transmembrane transporter activity"/>
    <property type="evidence" value="ECO:0007669"/>
    <property type="project" value="TreeGrafter"/>
</dbReference>
<dbReference type="GO" id="GO:0005789">
    <property type="term" value="C:endoplasmic reticulum membrane"/>
    <property type="evidence" value="ECO:0007669"/>
    <property type="project" value="TreeGrafter"/>
</dbReference>
<protein>
    <submittedName>
        <fullName evidence="8">Uncharacterized protein</fullName>
    </submittedName>
</protein>
<evidence type="ECO:0000256" key="6">
    <source>
        <dbReference type="ARBA" id="ARBA00022967"/>
    </source>
</evidence>
<evidence type="ECO:0000313" key="8">
    <source>
        <dbReference type="EMBL" id="KAG8237297.1"/>
    </source>
</evidence>
<comment type="subcellular location">
    <subcellularLocation>
        <location evidence="1">Membrane</location>
        <topology evidence="1">Multi-pass membrane protein</topology>
    </subcellularLocation>
</comment>
<dbReference type="InterPro" id="IPR006544">
    <property type="entry name" value="P-type_TPase_V"/>
</dbReference>
<dbReference type="PANTHER" id="PTHR45630">
    <property type="entry name" value="CATION-TRANSPORTING ATPASE-RELATED"/>
    <property type="match status" value="1"/>
</dbReference>
<dbReference type="OrthoDB" id="8194011at2759"/>
<sequence>MKVLSRQRPLPNIFNLYTILTVLLQFAVHFACLVLLVQQAKEYSHLDKVPAEDVSNSTDVGVKEKSFQDDEFQPNIINSGVYIISMALQVANFTINYRGHPFMQNLAENRGMLLSILGSGGVIIALATGFLPGLSSQLEIVDFPPKFQFEVLQLMMGDFALAYLMDRCCLYLFGDGKSRFD</sequence>
<reference evidence="8" key="2">
    <citation type="submission" date="2017-10" db="EMBL/GenBank/DDBJ databases">
        <title>Ladona fulva Genome sequencing and assembly.</title>
        <authorList>
            <person name="Murali S."/>
            <person name="Richards S."/>
            <person name="Bandaranaike D."/>
            <person name="Bellair M."/>
            <person name="Blankenburg K."/>
            <person name="Chao H."/>
            <person name="Dinh H."/>
            <person name="Doddapaneni H."/>
            <person name="Dugan-Rocha S."/>
            <person name="Elkadiri S."/>
            <person name="Gnanaolivu R."/>
            <person name="Hernandez B."/>
            <person name="Skinner E."/>
            <person name="Javaid M."/>
            <person name="Lee S."/>
            <person name="Li M."/>
            <person name="Ming W."/>
            <person name="Munidasa M."/>
            <person name="Muniz J."/>
            <person name="Nguyen L."/>
            <person name="Hughes D."/>
            <person name="Osuji N."/>
            <person name="Pu L.-L."/>
            <person name="Puazo M."/>
            <person name="Qu C."/>
            <person name="Quiroz J."/>
            <person name="Raj R."/>
            <person name="Weissenberger G."/>
            <person name="Xin Y."/>
            <person name="Zou X."/>
            <person name="Han Y."/>
            <person name="Worley K."/>
            <person name="Muzny D."/>
            <person name="Gibbs R."/>
        </authorList>
    </citation>
    <scope>NUCLEOTIDE SEQUENCE</scope>
    <source>
        <strain evidence="8">Sampled in the wild</strain>
    </source>
</reference>
<evidence type="ECO:0000256" key="5">
    <source>
        <dbReference type="ARBA" id="ARBA00022842"/>
    </source>
</evidence>
<gene>
    <name evidence="8" type="ORF">J437_LFUL016210</name>
</gene>
<evidence type="ECO:0000256" key="2">
    <source>
        <dbReference type="ARBA" id="ARBA00022723"/>
    </source>
</evidence>
<dbReference type="GO" id="GO:0046872">
    <property type="term" value="F:metal ion binding"/>
    <property type="evidence" value="ECO:0007669"/>
    <property type="project" value="UniProtKB-KW"/>
</dbReference>
<keyword evidence="3" id="KW-0547">Nucleotide-binding</keyword>
<keyword evidence="4" id="KW-0067">ATP-binding</keyword>
<evidence type="ECO:0000256" key="1">
    <source>
        <dbReference type="ARBA" id="ARBA00004141"/>
    </source>
</evidence>
<feature type="transmembrane region" description="Helical" evidence="7">
    <location>
        <begin position="12"/>
        <end position="37"/>
    </location>
</feature>